<keyword evidence="1" id="KW-0812">Transmembrane</keyword>
<dbReference type="Pfam" id="PF06687">
    <property type="entry name" value="SUR7"/>
    <property type="match status" value="1"/>
</dbReference>
<feature type="transmembrane region" description="Helical" evidence="1">
    <location>
        <begin position="109"/>
        <end position="130"/>
    </location>
</feature>
<evidence type="ECO:0000313" key="3">
    <source>
        <dbReference type="Proteomes" id="UP000053317"/>
    </source>
</evidence>
<dbReference type="Proteomes" id="UP000053317">
    <property type="component" value="Unassembled WGS sequence"/>
</dbReference>
<dbReference type="GO" id="GO:0005886">
    <property type="term" value="C:plasma membrane"/>
    <property type="evidence" value="ECO:0007669"/>
    <property type="project" value="InterPro"/>
</dbReference>
<keyword evidence="3" id="KW-1185">Reference proteome</keyword>
<gene>
    <name evidence="2" type="ORF">UCRPC4_g01985</name>
</gene>
<keyword evidence="1" id="KW-1133">Transmembrane helix</keyword>
<dbReference type="OrthoDB" id="4480814at2759"/>
<dbReference type="InterPro" id="IPR009571">
    <property type="entry name" value="SUR7/Rim9-like_fungi"/>
</dbReference>
<comment type="caution">
    <text evidence="2">The sequence shown here is derived from an EMBL/GenBank/DDBJ whole genome shotgun (WGS) entry which is preliminary data.</text>
</comment>
<evidence type="ECO:0000313" key="2">
    <source>
        <dbReference type="EMBL" id="KKY25179.1"/>
    </source>
</evidence>
<feature type="transmembrane region" description="Helical" evidence="1">
    <location>
        <begin position="34"/>
        <end position="55"/>
    </location>
</feature>
<keyword evidence="1" id="KW-0472">Membrane</keyword>
<protein>
    <submittedName>
        <fullName evidence="2">Putative integral membrane protein</fullName>
    </submittedName>
</protein>
<reference evidence="2 3" key="1">
    <citation type="submission" date="2015-05" db="EMBL/GenBank/DDBJ databases">
        <title>Distinctive expansion of gene families associated with plant cell wall degradation and secondary metabolism in the genomes of grapevine trunk pathogens.</title>
        <authorList>
            <person name="Lawrence D.P."/>
            <person name="Travadon R."/>
            <person name="Rolshausen P.E."/>
            <person name="Baumgartner K."/>
        </authorList>
    </citation>
    <scope>NUCLEOTIDE SEQUENCE [LARGE SCALE GENOMIC DNA]</scope>
    <source>
        <strain evidence="2">UCRPC4</strain>
    </source>
</reference>
<dbReference type="GO" id="GO:0051285">
    <property type="term" value="C:cell cortex of cell tip"/>
    <property type="evidence" value="ECO:0007669"/>
    <property type="project" value="TreeGrafter"/>
</dbReference>
<reference evidence="2 3" key="2">
    <citation type="submission" date="2015-05" db="EMBL/GenBank/DDBJ databases">
        <authorList>
            <person name="Morales-Cruz A."/>
            <person name="Amrine K.C."/>
            <person name="Cantu D."/>
        </authorList>
    </citation>
    <scope>NUCLEOTIDE SEQUENCE [LARGE SCALE GENOMIC DNA]</scope>
    <source>
        <strain evidence="2">UCRPC4</strain>
    </source>
</reference>
<proteinExistence type="predicted"/>
<dbReference type="PANTHER" id="PTHR28019:SF3">
    <property type="entry name" value="INTEGRAL MEMBRANE PROTEIN (AFU_ORTHOLOGUE AFUA_6G07470)"/>
    <property type="match status" value="1"/>
</dbReference>
<dbReference type="AlphaFoldDB" id="A0A0G2ESH8"/>
<name>A0A0G2ESH8_PHACM</name>
<organism evidence="2 3">
    <name type="scientific">Phaeomoniella chlamydospora</name>
    <name type="common">Phaeoacremonium chlamydosporum</name>
    <dbReference type="NCBI Taxonomy" id="158046"/>
    <lineage>
        <taxon>Eukaryota</taxon>
        <taxon>Fungi</taxon>
        <taxon>Dikarya</taxon>
        <taxon>Ascomycota</taxon>
        <taxon>Pezizomycotina</taxon>
        <taxon>Eurotiomycetes</taxon>
        <taxon>Chaetothyriomycetidae</taxon>
        <taxon>Phaeomoniellales</taxon>
        <taxon>Phaeomoniellaceae</taxon>
        <taxon>Phaeomoniella</taxon>
    </lineage>
</organism>
<dbReference type="EMBL" id="LCWF01000047">
    <property type="protein sequence ID" value="KKY25179.1"/>
    <property type="molecule type" value="Genomic_DNA"/>
</dbReference>
<dbReference type="PANTHER" id="PTHR28019">
    <property type="entry name" value="CELL MEMBRANE PROTEIN YLR413W-RELATED"/>
    <property type="match status" value="1"/>
</dbReference>
<feature type="transmembrane region" description="Helical" evidence="1">
    <location>
        <begin position="75"/>
        <end position="97"/>
    </location>
</feature>
<dbReference type="InterPro" id="IPR052413">
    <property type="entry name" value="SUR7_domain"/>
</dbReference>
<accession>A0A0G2ESH8</accession>
<sequence length="248" mass="27359">MEVWGLNSTSLEDLFPTALKKGLKIYQKVSHWMVIAYICAFALTLSEIVVGFFAICSRLGSLATTIVSSLSSLFIFASTLTSTILFATLTGTFNSVLKSYGIKASMGHSTFVATWLAVAFSWAAGFFWLLSVCCCSGRSPYHKNAERGRGLGALTGQRSIPAEKPLYNYERVESPYMSGAQQSGVTRDVPATSPYKNEPYSNDYNHTYHNGYGYAGGPNHHYNENVPMNNLKHASPKRKTAFEPFRQV</sequence>
<evidence type="ECO:0000256" key="1">
    <source>
        <dbReference type="SAM" id="Phobius"/>
    </source>
</evidence>
<dbReference type="GO" id="GO:0031505">
    <property type="term" value="P:fungal-type cell wall organization"/>
    <property type="evidence" value="ECO:0007669"/>
    <property type="project" value="TreeGrafter"/>
</dbReference>